<dbReference type="EMBL" id="JF974306">
    <property type="protein sequence ID" value="AGF91353.1"/>
    <property type="molecule type" value="Genomic_DNA"/>
</dbReference>
<sequence>MATKPDIIVIDEEKYPHIATVGTKMGENLALEYYSLDDEQFQYIPPHIHYLRFDYNTASFGMRYWGEVRSMKSEYGVDDSGTTLKEKVAVDSTLGAKYVNPFMKGVITLKIQEIFEERYSTLYDSWGFLERETWTDQLCEATAYIADNSFETKLIHRLAEVRGLTTADFAAIVIEKQASWKTKVYDLAVQEQTLITKLKSCANVAEINVFLEDYFGVAMTSEQCLDYGRCTKDEETGLISRKESIKYGIQF</sequence>
<protein>
    <submittedName>
        <fullName evidence="1">Uncharacterized protein</fullName>
    </submittedName>
</protein>
<dbReference type="Proteomes" id="UP000502917">
    <property type="component" value="Segment"/>
</dbReference>
<reference evidence="1 2" key="1">
    <citation type="submission" date="2010-12" db="EMBL/GenBank/DDBJ databases">
        <title>The Genome Sequence of Cyanophage P-SS1.</title>
        <authorList>
            <consortium name="The Broad Institute Genome Sequencing Platform"/>
            <person name="Henn M.R."/>
            <person name="Sullivan M.S."/>
            <person name="Osburne M.S."/>
            <person name="Levin J."/>
            <person name="Malboeuf C."/>
            <person name="Casali M."/>
            <person name="Russ C."/>
            <person name="Lennon N."/>
            <person name="Chapman S.B."/>
            <person name="Erlich R."/>
            <person name="Young S.K."/>
            <person name="Yandava C."/>
            <person name="Zeng Q."/>
            <person name="Alvarado L."/>
            <person name="Anderson S."/>
            <person name="Berlin A."/>
            <person name="Chen Z."/>
            <person name="Freedman E."/>
            <person name="Gellesch M."/>
            <person name="Goldberg J."/>
            <person name="Green L."/>
            <person name="Griggs A."/>
            <person name="Gujja S."/>
            <person name="Heilman E.R."/>
            <person name="Heiman D."/>
            <person name="Hollinger A."/>
            <person name="Howarth C."/>
            <person name="Larson L."/>
            <person name="Mehta T."/>
            <person name="Pearson M."/>
            <person name="Roberts A."/>
            <person name="Ryan E."/>
            <person name="Saif S."/>
            <person name="Shea T."/>
            <person name="Shenoy N."/>
            <person name="Sisk P."/>
            <person name="Stolte C."/>
            <person name="Sykes S."/>
            <person name="White J."/>
            <person name="Yu Q."/>
            <person name="Coleman M.L."/>
            <person name="Huang K.H."/>
            <person name="Weigele P.R."/>
            <person name="DeFrancesco A.S."/>
            <person name="Kern S.E."/>
            <person name="Thompson L.R."/>
            <person name="Fu R."/>
            <person name="Hombeck B."/>
            <person name="Chisholm S.W."/>
            <person name="Haas B."/>
            <person name="Nusbaum C."/>
            <person name="Birren B."/>
        </authorList>
    </citation>
    <scope>NUCLEOTIDE SEQUENCE [LARGE SCALE GENOMIC DNA]</scope>
    <source>
        <strain evidence="1 2">P-SS1</strain>
    </source>
</reference>
<name>M1Q680_9CAUD</name>
<gene>
    <name evidence="1" type="ORF">CPYG_00058</name>
</gene>
<accession>M1Q680</accession>
<proteinExistence type="predicted"/>
<evidence type="ECO:0000313" key="1">
    <source>
        <dbReference type="EMBL" id="AGF91353.1"/>
    </source>
</evidence>
<evidence type="ECO:0000313" key="2">
    <source>
        <dbReference type="Proteomes" id="UP000502917"/>
    </source>
</evidence>
<organism evidence="1 2">
    <name type="scientific">Cyanophage P-SS1</name>
    <dbReference type="NCBI Taxonomy" id="889957"/>
    <lineage>
        <taxon>Viruses</taxon>
        <taxon>Duplodnaviria</taxon>
        <taxon>Heunggongvirae</taxon>
        <taxon>Uroviricota</taxon>
        <taxon>Caudoviricetes</taxon>
        <taxon>Pantevenvirales</taxon>
        <taxon>Kyanoviridae</taxon>
        <taxon>Ronodorvirus</taxon>
        <taxon>Ronodorvirus ssm4</taxon>
    </lineage>
</organism>